<evidence type="ECO:0000256" key="4">
    <source>
        <dbReference type="ARBA" id="ARBA00018141"/>
    </source>
</evidence>
<dbReference type="EMBL" id="SMRS01000010">
    <property type="protein sequence ID" value="KAA0873687.1"/>
    <property type="molecule type" value="Genomic_DNA"/>
</dbReference>
<comment type="similarity">
    <text evidence="2">Belongs to the PTPS family. QueD subfamily.</text>
</comment>
<dbReference type="AlphaFoldDB" id="A0A5A9VYS1"/>
<sequence>MKLFVDNLTHVDFSYLHPERGLVGESWEAQLILQGKLDDQGMICDFGVVKKRIKAWLDSHLDHMLVVPALMDSLELARQDGEIQLQWHYPSGERLFCRAPQQAIAVLPLMEISQKGVAAWCEAQLLALFPEQVESLQLTFVAEEIEGAFYHYSHGLQKHGGNCQRIAHGHRSRVQIRVDGKRRQDLEQYWAQTFADIYIGTRAHLQADSNESWHHYAYTAPQGEFELSLPARYCYVIETESTVEQIAQHLLEQIQLEYPESQVQVRAYEGVGKGAITQTAS</sequence>
<dbReference type="Pfam" id="PF01242">
    <property type="entry name" value="PTPS"/>
    <property type="match status" value="2"/>
</dbReference>
<evidence type="ECO:0000256" key="3">
    <source>
        <dbReference type="ARBA" id="ARBA00012982"/>
    </source>
</evidence>
<evidence type="ECO:0000313" key="8">
    <source>
        <dbReference type="Proteomes" id="UP000325302"/>
    </source>
</evidence>
<dbReference type="UniPathway" id="UPA00391"/>
<evidence type="ECO:0000256" key="6">
    <source>
        <dbReference type="ARBA" id="ARBA00048807"/>
    </source>
</evidence>
<keyword evidence="8" id="KW-1185">Reference proteome</keyword>
<dbReference type="GO" id="GO:0070497">
    <property type="term" value="F:6-carboxytetrahydropterin synthase activity"/>
    <property type="evidence" value="ECO:0007669"/>
    <property type="project" value="UniProtKB-EC"/>
</dbReference>
<dbReference type="EC" id="4.1.2.50" evidence="3"/>
<reference evidence="7 8" key="1">
    <citation type="submission" date="2019-03" db="EMBL/GenBank/DDBJ databases">
        <title>Nitrincola sp. nov. isolated from an Indian soda lake.</title>
        <authorList>
            <person name="Joshi A."/>
            <person name="Thite S.V."/>
            <person name="Joseph N."/>
            <person name="Dhotre D."/>
            <person name="Moorthy M."/>
            <person name="Shouche Y.S."/>
        </authorList>
    </citation>
    <scope>NUCLEOTIDE SEQUENCE [LARGE SCALE GENOMIC DNA]</scope>
    <source>
        <strain evidence="7 8">MEB193</strain>
    </source>
</reference>
<organism evidence="7 8">
    <name type="scientific">Nitrincola tapanii</name>
    <dbReference type="NCBI Taxonomy" id="1708751"/>
    <lineage>
        <taxon>Bacteria</taxon>
        <taxon>Pseudomonadati</taxon>
        <taxon>Pseudomonadota</taxon>
        <taxon>Gammaproteobacteria</taxon>
        <taxon>Oceanospirillales</taxon>
        <taxon>Oceanospirillaceae</taxon>
        <taxon>Nitrincola</taxon>
    </lineage>
</organism>
<comment type="caution">
    <text evidence="7">The sequence shown here is derived from an EMBL/GenBank/DDBJ whole genome shotgun (WGS) entry which is preliminary data.</text>
</comment>
<dbReference type="Gene3D" id="3.30.479.10">
    <property type="entry name" value="6-pyruvoyl tetrahydropterin synthase/QueD"/>
    <property type="match status" value="2"/>
</dbReference>
<evidence type="ECO:0000256" key="1">
    <source>
        <dbReference type="ARBA" id="ARBA00005061"/>
    </source>
</evidence>
<gene>
    <name evidence="7" type="ORF">E1H14_12275</name>
</gene>
<dbReference type="OrthoDB" id="5820615at2"/>
<accession>A0A5A9VYS1</accession>
<dbReference type="InterPro" id="IPR007115">
    <property type="entry name" value="6-PTP_synth/QueD"/>
</dbReference>
<proteinExistence type="inferred from homology"/>
<dbReference type="InterPro" id="IPR038418">
    <property type="entry name" value="6-PTP_synth/QueD_sf"/>
</dbReference>
<dbReference type="SUPFAM" id="SSF55620">
    <property type="entry name" value="Tetrahydrobiopterin biosynthesis enzymes-like"/>
    <property type="match status" value="2"/>
</dbReference>
<evidence type="ECO:0000256" key="2">
    <source>
        <dbReference type="ARBA" id="ARBA00008900"/>
    </source>
</evidence>
<comment type="catalytic activity">
    <reaction evidence="6">
        <text>7,8-dihydroneopterin 3'-triphosphate + H2O = 6-carboxy-5,6,7,8-tetrahydropterin + triphosphate + acetaldehyde + 2 H(+)</text>
        <dbReference type="Rhea" id="RHEA:27966"/>
        <dbReference type="ChEBI" id="CHEBI:15343"/>
        <dbReference type="ChEBI" id="CHEBI:15377"/>
        <dbReference type="ChEBI" id="CHEBI:15378"/>
        <dbReference type="ChEBI" id="CHEBI:18036"/>
        <dbReference type="ChEBI" id="CHEBI:58462"/>
        <dbReference type="ChEBI" id="CHEBI:61032"/>
        <dbReference type="EC" id="4.1.2.50"/>
    </reaction>
</comment>
<comment type="pathway">
    <text evidence="1">Purine metabolism; 7-cyano-7-deazaguanine biosynthesis.</text>
</comment>
<evidence type="ECO:0000313" key="7">
    <source>
        <dbReference type="EMBL" id="KAA0873687.1"/>
    </source>
</evidence>
<dbReference type="Proteomes" id="UP000325302">
    <property type="component" value="Unassembled WGS sequence"/>
</dbReference>
<evidence type="ECO:0000256" key="5">
    <source>
        <dbReference type="ARBA" id="ARBA00031449"/>
    </source>
</evidence>
<name>A0A5A9VYS1_9GAMM</name>
<protein>
    <recommendedName>
        <fullName evidence="4">6-carboxy-5,6,7,8-tetrahydropterin synthase</fullName>
        <ecNumber evidence="3">4.1.2.50</ecNumber>
    </recommendedName>
    <alternativeName>
        <fullName evidence="5">Queuosine biosynthesis protein QueD</fullName>
    </alternativeName>
</protein>